<reference evidence="1" key="2">
    <citation type="submission" date="2020-12" db="EMBL/GenBank/DDBJ databases">
        <authorList>
            <person name="Kanost M."/>
        </authorList>
    </citation>
    <scope>NUCLEOTIDE SEQUENCE</scope>
</reference>
<protein>
    <submittedName>
        <fullName evidence="1">Uncharacterized protein</fullName>
    </submittedName>
</protein>
<comment type="caution">
    <text evidence="1">The sequence shown here is derived from an EMBL/GenBank/DDBJ whole genome shotgun (WGS) entry which is preliminary data.</text>
</comment>
<name>A0A922CZD8_MANSE</name>
<dbReference type="Proteomes" id="UP000791440">
    <property type="component" value="Unassembled WGS sequence"/>
</dbReference>
<evidence type="ECO:0000313" key="1">
    <source>
        <dbReference type="EMBL" id="KAG6462858.1"/>
    </source>
</evidence>
<reference evidence="1" key="1">
    <citation type="journal article" date="2016" name="Insect Biochem. Mol. Biol.">
        <title>Multifaceted biological insights from a draft genome sequence of the tobacco hornworm moth, Manduca sexta.</title>
        <authorList>
            <person name="Kanost M.R."/>
            <person name="Arrese E.L."/>
            <person name="Cao X."/>
            <person name="Chen Y.R."/>
            <person name="Chellapilla S."/>
            <person name="Goldsmith M.R."/>
            <person name="Grosse-Wilde E."/>
            <person name="Heckel D.G."/>
            <person name="Herndon N."/>
            <person name="Jiang H."/>
            <person name="Papanicolaou A."/>
            <person name="Qu J."/>
            <person name="Soulages J.L."/>
            <person name="Vogel H."/>
            <person name="Walters J."/>
            <person name="Waterhouse R.M."/>
            <person name="Ahn S.J."/>
            <person name="Almeida F.C."/>
            <person name="An C."/>
            <person name="Aqrawi P."/>
            <person name="Bretschneider A."/>
            <person name="Bryant W.B."/>
            <person name="Bucks S."/>
            <person name="Chao H."/>
            <person name="Chevignon G."/>
            <person name="Christen J.M."/>
            <person name="Clarke D.F."/>
            <person name="Dittmer N.T."/>
            <person name="Ferguson L.C.F."/>
            <person name="Garavelou S."/>
            <person name="Gordon K.H.J."/>
            <person name="Gunaratna R.T."/>
            <person name="Han Y."/>
            <person name="Hauser F."/>
            <person name="He Y."/>
            <person name="Heidel-Fischer H."/>
            <person name="Hirsh A."/>
            <person name="Hu Y."/>
            <person name="Jiang H."/>
            <person name="Kalra D."/>
            <person name="Klinner C."/>
            <person name="Konig C."/>
            <person name="Kovar C."/>
            <person name="Kroll A.R."/>
            <person name="Kuwar S.S."/>
            <person name="Lee S.L."/>
            <person name="Lehman R."/>
            <person name="Li K."/>
            <person name="Li Z."/>
            <person name="Liang H."/>
            <person name="Lovelace S."/>
            <person name="Lu Z."/>
            <person name="Mansfield J.H."/>
            <person name="McCulloch K.J."/>
            <person name="Mathew T."/>
            <person name="Morton B."/>
            <person name="Muzny D.M."/>
            <person name="Neunemann D."/>
            <person name="Ongeri F."/>
            <person name="Pauchet Y."/>
            <person name="Pu L.L."/>
            <person name="Pyrousis I."/>
            <person name="Rao X.J."/>
            <person name="Redding A."/>
            <person name="Roesel C."/>
            <person name="Sanchez-Gracia A."/>
            <person name="Schaack S."/>
            <person name="Shukla A."/>
            <person name="Tetreau G."/>
            <person name="Wang Y."/>
            <person name="Xiong G.H."/>
            <person name="Traut W."/>
            <person name="Walsh T.K."/>
            <person name="Worley K.C."/>
            <person name="Wu D."/>
            <person name="Wu W."/>
            <person name="Wu Y.Q."/>
            <person name="Zhang X."/>
            <person name="Zou Z."/>
            <person name="Zucker H."/>
            <person name="Briscoe A.D."/>
            <person name="Burmester T."/>
            <person name="Clem R.J."/>
            <person name="Feyereisen R."/>
            <person name="Grimmelikhuijzen C.J.P."/>
            <person name="Hamodrakas S.J."/>
            <person name="Hansson B.S."/>
            <person name="Huguet E."/>
            <person name="Jermiin L.S."/>
            <person name="Lan Q."/>
            <person name="Lehman H.K."/>
            <person name="Lorenzen M."/>
            <person name="Merzendorfer H."/>
            <person name="Michalopoulos I."/>
            <person name="Morton D.B."/>
            <person name="Muthukrishnan S."/>
            <person name="Oakeshott J.G."/>
            <person name="Palmer W."/>
            <person name="Park Y."/>
            <person name="Passarelli A.L."/>
            <person name="Rozas J."/>
            <person name="Schwartz L.M."/>
            <person name="Smith W."/>
            <person name="Southgate A."/>
            <person name="Vilcinskas A."/>
            <person name="Vogt R."/>
            <person name="Wang P."/>
            <person name="Werren J."/>
            <person name="Yu X.Q."/>
            <person name="Zhou J.J."/>
            <person name="Brown S.J."/>
            <person name="Scherer S.E."/>
            <person name="Richards S."/>
            <person name="Blissard G.W."/>
        </authorList>
    </citation>
    <scope>NUCLEOTIDE SEQUENCE</scope>
</reference>
<accession>A0A922CZD8</accession>
<organism evidence="1 2">
    <name type="scientific">Manduca sexta</name>
    <name type="common">Tobacco hawkmoth</name>
    <name type="synonym">Tobacco hornworm</name>
    <dbReference type="NCBI Taxonomy" id="7130"/>
    <lineage>
        <taxon>Eukaryota</taxon>
        <taxon>Metazoa</taxon>
        <taxon>Ecdysozoa</taxon>
        <taxon>Arthropoda</taxon>
        <taxon>Hexapoda</taxon>
        <taxon>Insecta</taxon>
        <taxon>Pterygota</taxon>
        <taxon>Neoptera</taxon>
        <taxon>Endopterygota</taxon>
        <taxon>Lepidoptera</taxon>
        <taxon>Glossata</taxon>
        <taxon>Ditrysia</taxon>
        <taxon>Bombycoidea</taxon>
        <taxon>Sphingidae</taxon>
        <taxon>Sphinginae</taxon>
        <taxon>Sphingini</taxon>
        <taxon>Manduca</taxon>
    </lineage>
</organism>
<dbReference type="EMBL" id="JH668895">
    <property type="protein sequence ID" value="KAG6462858.1"/>
    <property type="molecule type" value="Genomic_DNA"/>
</dbReference>
<proteinExistence type="predicted"/>
<dbReference type="EMBL" id="JH668895">
    <property type="protein sequence ID" value="KAG6462859.1"/>
    <property type="molecule type" value="Genomic_DNA"/>
</dbReference>
<gene>
    <name evidence="1" type="ORF">O3G_MSEX013505</name>
</gene>
<keyword evidence="2" id="KW-1185">Reference proteome</keyword>
<sequence>MVIRTHIPTKIIRAIIVIISIPTHALSTATTIRMPTTTTIITNIVNRTATTHIIRITTGIMMTTATIITNTNP</sequence>
<dbReference type="AlphaFoldDB" id="A0A922CZD8"/>
<evidence type="ECO:0000313" key="2">
    <source>
        <dbReference type="Proteomes" id="UP000791440"/>
    </source>
</evidence>